<reference evidence="1 2" key="1">
    <citation type="journal article" date="2019" name="Int. J. Syst. Evol. Microbiol.">
        <title>The Global Catalogue of Microorganisms (GCM) 10K type strain sequencing project: providing services to taxonomists for standard genome sequencing and annotation.</title>
        <authorList>
            <consortium name="The Broad Institute Genomics Platform"/>
            <consortium name="The Broad Institute Genome Sequencing Center for Infectious Disease"/>
            <person name="Wu L."/>
            <person name="Ma J."/>
        </authorList>
    </citation>
    <scope>NUCLEOTIDE SEQUENCE [LARGE SCALE GENOMIC DNA]</scope>
    <source>
        <strain evidence="1 2">JCM 10425</strain>
    </source>
</reference>
<dbReference type="NCBIfam" id="TIGR00099">
    <property type="entry name" value="Cof-subfamily"/>
    <property type="match status" value="1"/>
</dbReference>
<sequence>MFVPKLVATDLDGTLLRSDLTVSERTLATFSRLERSGITLVFVTGRPWRWMDPVLAQTGRRGRVVCANGAVVLDGASGEVLRNWTIPTETLRAVTTSVRETFPDAIFAVERGPRMLHEADYPVRHDLRRTDEDQVSYVDLIAEPVEKLLIRAPSVEAAELWTRCTRVFDGTVTATHSGFRGLIEVSASGVTKATGLAWVARHYGVDPDGVLAFGDMPNDIPMLSWAGRGVVVAGAHPEAAAVAHTVTTGNDADGVATYIDALLDEAEATTPR</sequence>
<dbReference type="SFLD" id="SFLDS00003">
    <property type="entry name" value="Haloacid_Dehalogenase"/>
    <property type="match status" value="1"/>
</dbReference>
<dbReference type="GO" id="GO:0016787">
    <property type="term" value="F:hydrolase activity"/>
    <property type="evidence" value="ECO:0007669"/>
    <property type="project" value="UniProtKB-KW"/>
</dbReference>
<organism evidence="1 2">
    <name type="scientific">Cryptosporangium japonicum</name>
    <dbReference type="NCBI Taxonomy" id="80872"/>
    <lineage>
        <taxon>Bacteria</taxon>
        <taxon>Bacillati</taxon>
        <taxon>Actinomycetota</taxon>
        <taxon>Actinomycetes</taxon>
        <taxon>Cryptosporangiales</taxon>
        <taxon>Cryptosporangiaceae</taxon>
        <taxon>Cryptosporangium</taxon>
    </lineage>
</organism>
<dbReference type="NCBIfam" id="TIGR01484">
    <property type="entry name" value="HAD-SF-IIB"/>
    <property type="match status" value="1"/>
</dbReference>
<dbReference type="InterPro" id="IPR000150">
    <property type="entry name" value="Cof"/>
</dbReference>
<dbReference type="Gene3D" id="3.30.1240.10">
    <property type="match status" value="1"/>
</dbReference>
<evidence type="ECO:0000313" key="2">
    <source>
        <dbReference type="Proteomes" id="UP001500967"/>
    </source>
</evidence>
<dbReference type="SFLD" id="SFLDG01140">
    <property type="entry name" value="C2.B:_Phosphomannomutase_and_P"/>
    <property type="match status" value="1"/>
</dbReference>
<name>A0ABN0UY65_9ACTN</name>
<dbReference type="InterPro" id="IPR006379">
    <property type="entry name" value="HAD-SF_hydro_IIB"/>
</dbReference>
<dbReference type="PANTHER" id="PTHR10000:SF8">
    <property type="entry name" value="HAD SUPERFAMILY HYDROLASE-LIKE, TYPE 3"/>
    <property type="match status" value="1"/>
</dbReference>
<keyword evidence="1" id="KW-0378">Hydrolase</keyword>
<protein>
    <submittedName>
        <fullName evidence="1">Cof-type HAD-IIB family hydrolase</fullName>
    </submittedName>
</protein>
<dbReference type="RefSeq" id="WP_344652207.1">
    <property type="nucleotide sequence ID" value="NZ_BAAAGX010000023.1"/>
</dbReference>
<dbReference type="SUPFAM" id="SSF56784">
    <property type="entry name" value="HAD-like"/>
    <property type="match status" value="1"/>
</dbReference>
<dbReference type="InterPro" id="IPR036412">
    <property type="entry name" value="HAD-like_sf"/>
</dbReference>
<dbReference type="InterPro" id="IPR023214">
    <property type="entry name" value="HAD_sf"/>
</dbReference>
<dbReference type="EMBL" id="BAAAGX010000023">
    <property type="protein sequence ID" value="GAA0265092.1"/>
    <property type="molecule type" value="Genomic_DNA"/>
</dbReference>
<dbReference type="Gene3D" id="3.40.50.1000">
    <property type="entry name" value="HAD superfamily/HAD-like"/>
    <property type="match status" value="1"/>
</dbReference>
<gene>
    <name evidence="1" type="ORF">GCM10009539_59480</name>
</gene>
<dbReference type="Pfam" id="PF08282">
    <property type="entry name" value="Hydrolase_3"/>
    <property type="match status" value="1"/>
</dbReference>
<dbReference type="Proteomes" id="UP001500967">
    <property type="component" value="Unassembled WGS sequence"/>
</dbReference>
<evidence type="ECO:0000313" key="1">
    <source>
        <dbReference type="EMBL" id="GAA0265092.1"/>
    </source>
</evidence>
<dbReference type="PANTHER" id="PTHR10000">
    <property type="entry name" value="PHOSPHOSERINE PHOSPHATASE"/>
    <property type="match status" value="1"/>
</dbReference>
<proteinExistence type="predicted"/>
<comment type="caution">
    <text evidence="1">The sequence shown here is derived from an EMBL/GenBank/DDBJ whole genome shotgun (WGS) entry which is preliminary data.</text>
</comment>
<keyword evidence="2" id="KW-1185">Reference proteome</keyword>
<accession>A0ABN0UY65</accession>